<sequence>MSFNASIQMLTLAWNEKRFNESKSAYNAARRSVFRAATILLNSELKILQNQNDEIQHEINRCQNDLQKYDNKLQMLDNMTQLATQSLEIYFQARMENLRTFVTEQCHIISDGIQEEADHWKEIHTMLQQKLVVPGDLRSYGGGNGLPRAVKQSPNFSQIVEEEEEEKETDVSTLLQSRTLTPLITQTLKKARLLASKLSQNTSLIIPSELNMSKTVHEETLIEEPPITAIVSDDHVTLRDVSAIEKAIEIDHNIPNPELSISLLPYILTTNIEEEKQNNKSIASTISDKTFVKTSLKQFSSDEETDDDDDDDNTIIEESFITDNIENTRPLLLTADRSIRRLVTPLRQEKHSLSNQLNIEKIKFKQEKISFQEPLHIENNQSDKTLLLSKNSIDIEKSNHIRSTIIDHHSTSKLSPIKSANSNDDEEKEDVIQQPEKNLVDTELPTNQSKINKSPIVEQMPIENPTTKRRTTRRTTIRLLRENQNDNLPLQPPIEIPTKTRYATRYSTRLAATVMNEDVTISRTSTMHRRITRFTSE</sequence>
<accession>A0A819H2Z5</accession>
<organism evidence="2 3">
    <name type="scientific">Rotaria sordida</name>
    <dbReference type="NCBI Taxonomy" id="392033"/>
    <lineage>
        <taxon>Eukaryota</taxon>
        <taxon>Metazoa</taxon>
        <taxon>Spiralia</taxon>
        <taxon>Gnathifera</taxon>
        <taxon>Rotifera</taxon>
        <taxon>Eurotatoria</taxon>
        <taxon>Bdelloidea</taxon>
        <taxon>Philodinida</taxon>
        <taxon>Philodinidae</taxon>
        <taxon>Rotaria</taxon>
    </lineage>
</organism>
<name>A0A819H2Z5_9BILA</name>
<protein>
    <submittedName>
        <fullName evidence="2">Uncharacterized protein</fullName>
    </submittedName>
</protein>
<evidence type="ECO:0000313" key="3">
    <source>
        <dbReference type="Proteomes" id="UP000663836"/>
    </source>
</evidence>
<dbReference type="Proteomes" id="UP000663836">
    <property type="component" value="Unassembled WGS sequence"/>
</dbReference>
<evidence type="ECO:0000256" key="1">
    <source>
        <dbReference type="SAM" id="Coils"/>
    </source>
</evidence>
<evidence type="ECO:0000313" key="2">
    <source>
        <dbReference type="EMBL" id="CAF3893907.1"/>
    </source>
</evidence>
<comment type="caution">
    <text evidence="2">The sequence shown here is derived from an EMBL/GenBank/DDBJ whole genome shotgun (WGS) entry which is preliminary data.</text>
</comment>
<dbReference type="AlphaFoldDB" id="A0A819H2Z5"/>
<proteinExistence type="predicted"/>
<reference evidence="2" key="1">
    <citation type="submission" date="2021-02" db="EMBL/GenBank/DDBJ databases">
        <authorList>
            <person name="Nowell W R."/>
        </authorList>
    </citation>
    <scope>NUCLEOTIDE SEQUENCE</scope>
</reference>
<feature type="coiled-coil region" evidence="1">
    <location>
        <begin position="45"/>
        <end position="79"/>
    </location>
</feature>
<gene>
    <name evidence="2" type="ORF">JBS370_LOCUS20511</name>
</gene>
<keyword evidence="1" id="KW-0175">Coiled coil</keyword>
<dbReference type="EMBL" id="CAJOBD010002592">
    <property type="protein sequence ID" value="CAF3893907.1"/>
    <property type="molecule type" value="Genomic_DNA"/>
</dbReference>